<dbReference type="Gene3D" id="2.60.120.620">
    <property type="entry name" value="q2cbj1_9rhob like domain"/>
    <property type="match status" value="1"/>
</dbReference>
<keyword evidence="2" id="KW-1185">Reference proteome</keyword>
<sequence>MEQSDIANLEVNQEPVMQLMWRLMDRSPASCANAKLKGCFLTRGAADVCGKGLQHFIQMLFECQGQPQRLWQSMSQCPSFSASDFNLLLSSCLDNTNTSSETISGPLTSADLKQWREQGYVVVKNIIPRDTSLTIAERLMNINRTSLQTPDSWHRAYGGPFFRQEYDIPELDVARQSIKARQAFQQVWQREHLITTRDTYSLNFPETARHYFQGTKLHLDVDFHLPLHFKTQGIVYLNDVAAEQGALTLCTGFHLQYAQWLSSLPKAFNPNDSDFTQFKPKPIAAEAGDLIIWHHWLPHGASPNHHHLPRVAQYLDMYSLTPSRLAPDEAF</sequence>
<dbReference type="AlphaFoldDB" id="A0AA48HL64"/>
<dbReference type="EMBL" id="AP027272">
    <property type="protein sequence ID" value="BDX08466.1"/>
    <property type="molecule type" value="Genomic_DNA"/>
</dbReference>
<dbReference type="GO" id="GO:0016706">
    <property type="term" value="F:2-oxoglutarate-dependent dioxygenase activity"/>
    <property type="evidence" value="ECO:0007669"/>
    <property type="project" value="UniProtKB-ARBA"/>
</dbReference>
<dbReference type="Proteomes" id="UP001333710">
    <property type="component" value="Chromosome"/>
</dbReference>
<dbReference type="KEGG" id="pmaw:MACH26_39870"/>
<protein>
    <recommendedName>
        <fullName evidence="3">Phytanoyl-CoA dioxygenase</fullName>
    </recommendedName>
</protein>
<reference evidence="1" key="1">
    <citation type="submission" date="2023-01" db="EMBL/GenBank/DDBJ databases">
        <title>Complete genome sequence of Planctobacterium marinum strain Dej080120_11.</title>
        <authorList>
            <person name="Ueki S."/>
            <person name="Maruyama F."/>
        </authorList>
    </citation>
    <scope>NUCLEOTIDE SEQUENCE</scope>
    <source>
        <strain evidence="1">Dej080120_11</strain>
    </source>
</reference>
<dbReference type="PANTHER" id="PTHR31630">
    <property type="entry name" value="PHYTANOYL-COA DIOXYGENASE-RELATED-RELATED"/>
    <property type="match status" value="1"/>
</dbReference>
<evidence type="ECO:0008006" key="3">
    <source>
        <dbReference type="Google" id="ProtNLM"/>
    </source>
</evidence>
<dbReference type="PANTHER" id="PTHR31630:SF6">
    <property type="entry name" value="PHYTANOYL-COA DIOXYGENASE-RELATED"/>
    <property type="match status" value="1"/>
</dbReference>
<dbReference type="InterPro" id="IPR008775">
    <property type="entry name" value="Phytyl_CoA_dOase-like"/>
</dbReference>
<gene>
    <name evidence="1" type="ORF">MACH26_39870</name>
</gene>
<accession>A0AA48HL64</accession>
<dbReference type="Pfam" id="PF05721">
    <property type="entry name" value="PhyH"/>
    <property type="match status" value="1"/>
</dbReference>
<evidence type="ECO:0000313" key="1">
    <source>
        <dbReference type="EMBL" id="BDX08466.1"/>
    </source>
</evidence>
<name>A0AA48HL64_9ALTE</name>
<dbReference type="SUPFAM" id="SSF51197">
    <property type="entry name" value="Clavaminate synthase-like"/>
    <property type="match status" value="1"/>
</dbReference>
<proteinExistence type="predicted"/>
<organism evidence="1 2">
    <name type="scientific">Planctobacterium marinum</name>
    <dbReference type="NCBI Taxonomy" id="1631968"/>
    <lineage>
        <taxon>Bacteria</taxon>
        <taxon>Pseudomonadati</taxon>
        <taxon>Pseudomonadota</taxon>
        <taxon>Gammaproteobacteria</taxon>
        <taxon>Alteromonadales</taxon>
        <taxon>Alteromonadaceae</taxon>
        <taxon>Planctobacterium</taxon>
    </lineage>
</organism>
<evidence type="ECO:0000313" key="2">
    <source>
        <dbReference type="Proteomes" id="UP001333710"/>
    </source>
</evidence>